<name>A0A367IK90_RHIST</name>
<dbReference type="OrthoDB" id="428577at2759"/>
<feature type="non-terminal residue" evidence="3">
    <location>
        <position position="227"/>
    </location>
</feature>
<dbReference type="GO" id="GO:0000981">
    <property type="term" value="F:DNA-binding transcription factor activity, RNA polymerase II-specific"/>
    <property type="evidence" value="ECO:0007669"/>
    <property type="project" value="TreeGrafter"/>
</dbReference>
<evidence type="ECO:0000313" key="3">
    <source>
        <dbReference type="EMBL" id="RCH78095.1"/>
    </source>
</evidence>
<dbReference type="PANTHER" id="PTHR37784:SF1">
    <property type="entry name" value="GLYCOLYTIC GENES TRANSCRIPTIONAL ACTIVATOR GCR1"/>
    <property type="match status" value="1"/>
</dbReference>
<feature type="domain" description="Transcription activator GCR1-like" evidence="2">
    <location>
        <begin position="180"/>
        <end position="227"/>
    </location>
</feature>
<protein>
    <recommendedName>
        <fullName evidence="2">Transcription activator GCR1-like domain-containing protein</fullName>
    </recommendedName>
</protein>
<sequence length="227" mass="25607">MSHLNNTDGQSAHERSTRSTEAQQELDNELLRRLIPGVERRLTEMARRQEESFRELFVQLKEINTKLDSMAPQGASLQVSINGPGRNPLQLNIGWPEGSHAPAPTQLISNSNIPNPNAPNMSTPTDPVVPVTQAPIPTTNTPSDLVTTTICSERNTSPVRSPVPNFVRPLPTLDHHPVRYKLSRTVRSLRDLYKEWTIGLDGKPAIEYLNIHHKGWNDGDRTFYRRR</sequence>
<keyword evidence="4" id="KW-1185">Reference proteome</keyword>
<dbReference type="EMBL" id="PJQM01007500">
    <property type="protein sequence ID" value="RCH78095.1"/>
    <property type="molecule type" value="Genomic_DNA"/>
</dbReference>
<feature type="compositionally biased region" description="Polar residues" evidence="1">
    <location>
        <begin position="1"/>
        <end position="10"/>
    </location>
</feature>
<dbReference type="InterPro" id="IPR052146">
    <property type="entry name" value="HOT1"/>
</dbReference>
<dbReference type="PANTHER" id="PTHR37784">
    <property type="entry name" value="PROTEIN MSN1"/>
    <property type="match status" value="1"/>
</dbReference>
<feature type="region of interest" description="Disordered" evidence="1">
    <location>
        <begin position="1"/>
        <end position="28"/>
    </location>
</feature>
<accession>A0A367IK90</accession>
<evidence type="ECO:0000256" key="1">
    <source>
        <dbReference type="SAM" id="MobiDB-lite"/>
    </source>
</evidence>
<evidence type="ECO:0000259" key="2">
    <source>
        <dbReference type="Pfam" id="PF12550"/>
    </source>
</evidence>
<evidence type="ECO:0000313" key="4">
    <source>
        <dbReference type="Proteomes" id="UP000253551"/>
    </source>
</evidence>
<dbReference type="GO" id="GO:0060963">
    <property type="term" value="P:positive regulation of ribosomal protein gene transcription by RNA polymerase II"/>
    <property type="evidence" value="ECO:0007669"/>
    <property type="project" value="TreeGrafter"/>
</dbReference>
<dbReference type="GO" id="GO:0000978">
    <property type="term" value="F:RNA polymerase II cis-regulatory region sequence-specific DNA binding"/>
    <property type="evidence" value="ECO:0007669"/>
    <property type="project" value="TreeGrafter"/>
</dbReference>
<comment type="caution">
    <text evidence="3">The sequence shown here is derived from an EMBL/GenBank/DDBJ whole genome shotgun (WGS) entry which is preliminary data.</text>
</comment>
<proteinExistence type="predicted"/>
<gene>
    <name evidence="3" type="ORF">CU098_005830</name>
</gene>
<dbReference type="InterPro" id="IPR022210">
    <property type="entry name" value="TF_GCR1-like"/>
</dbReference>
<dbReference type="Proteomes" id="UP000253551">
    <property type="component" value="Unassembled WGS sequence"/>
</dbReference>
<reference evidence="3 4" key="1">
    <citation type="journal article" date="2018" name="G3 (Bethesda)">
        <title>Phylogenetic and Phylogenomic Definition of Rhizopus Species.</title>
        <authorList>
            <person name="Gryganskyi A.P."/>
            <person name="Golan J."/>
            <person name="Dolatabadi S."/>
            <person name="Mondo S."/>
            <person name="Robb S."/>
            <person name="Idnurm A."/>
            <person name="Muszewska A."/>
            <person name="Steczkiewicz K."/>
            <person name="Masonjones S."/>
            <person name="Liao H.L."/>
            <person name="Gajdeczka M.T."/>
            <person name="Anike F."/>
            <person name="Vuek A."/>
            <person name="Anishchenko I.M."/>
            <person name="Voigt K."/>
            <person name="de Hoog G.S."/>
            <person name="Smith M.E."/>
            <person name="Heitman J."/>
            <person name="Vilgalys R."/>
            <person name="Stajich J.E."/>
        </authorList>
    </citation>
    <scope>NUCLEOTIDE SEQUENCE [LARGE SCALE GENOMIC DNA]</scope>
    <source>
        <strain evidence="3 4">LSU 92-RS-03</strain>
    </source>
</reference>
<dbReference type="Pfam" id="PF12550">
    <property type="entry name" value="GCR1_C"/>
    <property type="match status" value="1"/>
</dbReference>
<dbReference type="AlphaFoldDB" id="A0A367IK90"/>
<dbReference type="STRING" id="4846.A0A367IK90"/>
<organism evidence="3 4">
    <name type="scientific">Rhizopus stolonifer</name>
    <name type="common">Rhizopus nigricans</name>
    <dbReference type="NCBI Taxonomy" id="4846"/>
    <lineage>
        <taxon>Eukaryota</taxon>
        <taxon>Fungi</taxon>
        <taxon>Fungi incertae sedis</taxon>
        <taxon>Mucoromycota</taxon>
        <taxon>Mucoromycotina</taxon>
        <taxon>Mucoromycetes</taxon>
        <taxon>Mucorales</taxon>
        <taxon>Mucorineae</taxon>
        <taxon>Rhizopodaceae</taxon>
        <taxon>Rhizopus</taxon>
    </lineage>
</organism>